<accession>A0A6A6WMC0</accession>
<reference evidence="3" key="1">
    <citation type="journal article" date="2020" name="Stud. Mycol.">
        <title>101 Dothideomycetes genomes: a test case for predicting lifestyles and emergence of pathogens.</title>
        <authorList>
            <person name="Haridas S."/>
            <person name="Albert R."/>
            <person name="Binder M."/>
            <person name="Bloem J."/>
            <person name="Labutti K."/>
            <person name="Salamov A."/>
            <person name="Andreopoulos B."/>
            <person name="Baker S."/>
            <person name="Barry K."/>
            <person name="Bills G."/>
            <person name="Bluhm B."/>
            <person name="Cannon C."/>
            <person name="Castanera R."/>
            <person name="Culley D."/>
            <person name="Daum C."/>
            <person name="Ezra D."/>
            <person name="Gonzalez J."/>
            <person name="Henrissat B."/>
            <person name="Kuo A."/>
            <person name="Liang C."/>
            <person name="Lipzen A."/>
            <person name="Lutzoni F."/>
            <person name="Magnuson J."/>
            <person name="Mondo S."/>
            <person name="Nolan M."/>
            <person name="Ohm R."/>
            <person name="Pangilinan J."/>
            <person name="Park H.-J."/>
            <person name="Ramirez L."/>
            <person name="Alfaro M."/>
            <person name="Sun H."/>
            <person name="Tritt A."/>
            <person name="Yoshinaga Y."/>
            <person name="Zwiers L.-H."/>
            <person name="Turgeon B."/>
            <person name="Goodwin S."/>
            <person name="Spatafora J."/>
            <person name="Crous P."/>
            <person name="Grigoriev I."/>
        </authorList>
    </citation>
    <scope>NUCLEOTIDE SEQUENCE</scope>
    <source>
        <strain evidence="3">CBS 121739</strain>
    </source>
</reference>
<gene>
    <name evidence="3" type="ORF">EJ05DRAFT_482176</name>
</gene>
<organism evidence="3 4">
    <name type="scientific">Pseudovirgaria hyperparasitica</name>
    <dbReference type="NCBI Taxonomy" id="470096"/>
    <lineage>
        <taxon>Eukaryota</taxon>
        <taxon>Fungi</taxon>
        <taxon>Dikarya</taxon>
        <taxon>Ascomycota</taxon>
        <taxon>Pezizomycotina</taxon>
        <taxon>Dothideomycetes</taxon>
        <taxon>Dothideomycetes incertae sedis</taxon>
        <taxon>Acrospermales</taxon>
        <taxon>Acrospermaceae</taxon>
        <taxon>Pseudovirgaria</taxon>
    </lineage>
</organism>
<dbReference type="EMBL" id="ML996565">
    <property type="protein sequence ID" value="KAF2763367.1"/>
    <property type="molecule type" value="Genomic_DNA"/>
</dbReference>
<sequence length="551" mass="61143">MASATDLITYIGVPLAVIGVIPTIFTCAKSLVTLRSIRRLLDDNGTPAITRSTLLSGIVEVEIPRKSIIPLDRADPAYFELNPCPSRLRGGSWTILNWKELIIGVKAYRVQYHDELSQPQAEVGFEALLAFLLDRGAVPSVAGFSDLRSSGLWTPAGTKLLLSPVTADPVLTVATASDSDGILSLCLDWRHEWDRRTWESLPPYWIRLTSSHEAAQIRAAIKGIQPDASKPEPADPSTTTTFSPDRRPSATDMLSTLHDSLTSFRLRIGSSGVEESYREDDPKHRLALPHLQSHLPSDTRPMWFSVGCTALGAPRGGLWSYAIPDDITQLARRETVPCGVMVLLGLLDDDAVPAWRTPYDDALERLKQQTKLMDRARQMSAENQLSPAEKVRAQQARVSKEAWEFHNEMRERQIERERRVEQELTEALTSQRLAIGPVAEACRAWLVREGHVPGAEAETGFAAIVEQVLYCMITSEGVGWKMAGMLDRWRSWAESGGMARPTYRAVAEDVVVFGFAACVLWVVREAAMHEAGAVVSDLQECVRIWRKVRLG</sequence>
<evidence type="ECO:0000256" key="2">
    <source>
        <dbReference type="SAM" id="Phobius"/>
    </source>
</evidence>
<dbReference type="RefSeq" id="XP_033605818.1">
    <property type="nucleotide sequence ID" value="XM_033745144.1"/>
</dbReference>
<dbReference type="OrthoDB" id="3166386at2759"/>
<evidence type="ECO:0000313" key="4">
    <source>
        <dbReference type="Proteomes" id="UP000799437"/>
    </source>
</evidence>
<dbReference type="GeneID" id="54486198"/>
<feature type="region of interest" description="Disordered" evidence="1">
    <location>
        <begin position="223"/>
        <end position="251"/>
    </location>
</feature>
<name>A0A6A6WMC0_9PEZI</name>
<evidence type="ECO:0000313" key="3">
    <source>
        <dbReference type="EMBL" id="KAF2763367.1"/>
    </source>
</evidence>
<keyword evidence="4" id="KW-1185">Reference proteome</keyword>
<keyword evidence="2" id="KW-0812">Transmembrane</keyword>
<keyword evidence="2" id="KW-0472">Membrane</keyword>
<dbReference type="AlphaFoldDB" id="A0A6A6WMC0"/>
<dbReference type="Proteomes" id="UP000799437">
    <property type="component" value="Unassembled WGS sequence"/>
</dbReference>
<feature type="transmembrane region" description="Helical" evidence="2">
    <location>
        <begin position="7"/>
        <end position="25"/>
    </location>
</feature>
<protein>
    <submittedName>
        <fullName evidence="3">Uncharacterized protein</fullName>
    </submittedName>
</protein>
<evidence type="ECO:0000256" key="1">
    <source>
        <dbReference type="SAM" id="MobiDB-lite"/>
    </source>
</evidence>
<keyword evidence="2" id="KW-1133">Transmembrane helix</keyword>
<proteinExistence type="predicted"/>